<dbReference type="AlphaFoldDB" id="A0A0E9PCF6"/>
<reference evidence="1" key="1">
    <citation type="submission" date="2014-11" db="EMBL/GenBank/DDBJ databases">
        <authorList>
            <person name="Amaro Gonzalez C."/>
        </authorList>
    </citation>
    <scope>NUCLEOTIDE SEQUENCE</scope>
</reference>
<protein>
    <submittedName>
        <fullName evidence="1">Uncharacterized protein</fullName>
    </submittedName>
</protein>
<dbReference type="EMBL" id="GBXM01106246">
    <property type="protein sequence ID" value="JAH02331.1"/>
    <property type="molecule type" value="Transcribed_RNA"/>
</dbReference>
<name>A0A0E9PCF6_ANGAN</name>
<evidence type="ECO:0000313" key="1">
    <source>
        <dbReference type="EMBL" id="JAH02331.1"/>
    </source>
</evidence>
<sequence length="47" mass="5610">MWRWCCSTEQERAAIEVDRKINKMLREHARLLRMCIIGESVALFDIS</sequence>
<organism evidence="1">
    <name type="scientific">Anguilla anguilla</name>
    <name type="common">European freshwater eel</name>
    <name type="synonym">Muraena anguilla</name>
    <dbReference type="NCBI Taxonomy" id="7936"/>
    <lineage>
        <taxon>Eukaryota</taxon>
        <taxon>Metazoa</taxon>
        <taxon>Chordata</taxon>
        <taxon>Craniata</taxon>
        <taxon>Vertebrata</taxon>
        <taxon>Euteleostomi</taxon>
        <taxon>Actinopterygii</taxon>
        <taxon>Neopterygii</taxon>
        <taxon>Teleostei</taxon>
        <taxon>Anguilliformes</taxon>
        <taxon>Anguillidae</taxon>
        <taxon>Anguilla</taxon>
    </lineage>
</organism>
<proteinExistence type="predicted"/>
<accession>A0A0E9PCF6</accession>
<reference evidence="1" key="2">
    <citation type="journal article" date="2015" name="Fish Shellfish Immunol.">
        <title>Early steps in the European eel (Anguilla anguilla)-Vibrio vulnificus interaction in the gills: Role of the RtxA13 toxin.</title>
        <authorList>
            <person name="Callol A."/>
            <person name="Pajuelo D."/>
            <person name="Ebbesson L."/>
            <person name="Teles M."/>
            <person name="MacKenzie S."/>
            <person name="Amaro C."/>
        </authorList>
    </citation>
    <scope>NUCLEOTIDE SEQUENCE</scope>
</reference>